<dbReference type="CDD" id="cd05930">
    <property type="entry name" value="A_NRPS"/>
    <property type="match status" value="2"/>
</dbReference>
<comment type="cofactor">
    <cofactor evidence="1">
        <name>pantetheine 4'-phosphate</name>
        <dbReference type="ChEBI" id="CHEBI:47942"/>
    </cofactor>
</comment>
<proteinExistence type="predicted"/>
<dbReference type="Gene3D" id="3.30.559.30">
    <property type="entry name" value="Nonribosomal peptide synthetase, condensation domain"/>
    <property type="match status" value="2"/>
</dbReference>
<dbReference type="CDD" id="cd19531">
    <property type="entry name" value="LCL_NRPS-like"/>
    <property type="match status" value="1"/>
</dbReference>
<dbReference type="SUPFAM" id="SSF56801">
    <property type="entry name" value="Acetyl-CoA synthetase-like"/>
    <property type="match status" value="2"/>
</dbReference>
<organism evidence="8 9">
    <name type="scientific">Luoshenia tenuis</name>
    <dbReference type="NCBI Taxonomy" id="2763654"/>
    <lineage>
        <taxon>Bacteria</taxon>
        <taxon>Bacillati</taxon>
        <taxon>Bacillota</taxon>
        <taxon>Clostridia</taxon>
        <taxon>Christensenellales</taxon>
        <taxon>Christensenellaceae</taxon>
        <taxon>Luoshenia</taxon>
    </lineage>
</organism>
<dbReference type="RefSeq" id="WP_249285144.1">
    <property type="nucleotide sequence ID" value="NZ_JACRSO010000003.1"/>
</dbReference>
<dbReference type="GO" id="GO:0044550">
    <property type="term" value="P:secondary metabolite biosynthetic process"/>
    <property type="evidence" value="ECO:0007669"/>
    <property type="project" value="TreeGrafter"/>
</dbReference>
<gene>
    <name evidence="8" type="ORF">H8699_07505</name>
</gene>
<dbReference type="InterPro" id="IPR000873">
    <property type="entry name" value="AMP-dep_synth/lig_dom"/>
</dbReference>
<protein>
    <submittedName>
        <fullName evidence="8">Amino acid adenylation domain-containing protein</fullName>
    </submittedName>
</protein>
<dbReference type="Gene3D" id="3.40.50.720">
    <property type="entry name" value="NAD(P)-binding Rossmann-like Domain"/>
    <property type="match status" value="1"/>
</dbReference>
<feature type="domain" description="Carrier" evidence="7">
    <location>
        <begin position="2040"/>
        <end position="2114"/>
    </location>
</feature>
<dbReference type="InterPro" id="IPR042099">
    <property type="entry name" value="ANL_N_sf"/>
</dbReference>
<dbReference type="InterPro" id="IPR023213">
    <property type="entry name" value="CAT-like_dom_sf"/>
</dbReference>
<evidence type="ECO:0000256" key="5">
    <source>
        <dbReference type="ARBA" id="ARBA00023194"/>
    </source>
</evidence>
<dbReference type="Pfam" id="PF00501">
    <property type="entry name" value="AMP-binding"/>
    <property type="match status" value="2"/>
</dbReference>
<dbReference type="SUPFAM" id="SSF52777">
    <property type="entry name" value="CoA-dependent acyltransferases"/>
    <property type="match status" value="4"/>
</dbReference>
<reference evidence="8" key="1">
    <citation type="submission" date="2020-08" db="EMBL/GenBank/DDBJ databases">
        <title>Genome public.</title>
        <authorList>
            <person name="Liu C."/>
            <person name="Sun Q."/>
        </authorList>
    </citation>
    <scope>NUCLEOTIDE SEQUENCE</scope>
    <source>
        <strain evidence="8">NSJ-44</strain>
    </source>
</reference>
<keyword evidence="5" id="KW-0045">Antibiotic biosynthesis</keyword>
<dbReference type="Gene3D" id="3.40.50.980">
    <property type="match status" value="2"/>
</dbReference>
<feature type="compositionally biased region" description="Low complexity" evidence="6">
    <location>
        <begin position="2005"/>
        <end position="2026"/>
    </location>
</feature>
<name>A0A926D0F6_9FIRM</name>
<dbReference type="Gene3D" id="3.40.50.12780">
    <property type="entry name" value="N-terminal domain of ligase-like"/>
    <property type="match status" value="1"/>
</dbReference>
<evidence type="ECO:0000313" key="9">
    <source>
        <dbReference type="Proteomes" id="UP000654279"/>
    </source>
</evidence>
<dbReference type="PROSITE" id="PS50075">
    <property type="entry name" value="CARRIER"/>
    <property type="match status" value="2"/>
</dbReference>
<evidence type="ECO:0000256" key="6">
    <source>
        <dbReference type="SAM" id="MobiDB-lite"/>
    </source>
</evidence>
<dbReference type="NCBIfam" id="TIGR01733">
    <property type="entry name" value="AA-adenyl-dom"/>
    <property type="match status" value="2"/>
</dbReference>
<dbReference type="Proteomes" id="UP000654279">
    <property type="component" value="Unassembled WGS sequence"/>
</dbReference>
<dbReference type="Pfam" id="PF00668">
    <property type="entry name" value="Condensation"/>
    <property type="match status" value="2"/>
</dbReference>
<feature type="region of interest" description="Disordered" evidence="6">
    <location>
        <begin position="1981"/>
        <end position="2041"/>
    </location>
</feature>
<dbReference type="Gene3D" id="3.30.300.30">
    <property type="match status" value="2"/>
</dbReference>
<dbReference type="GO" id="GO:0005737">
    <property type="term" value="C:cytoplasm"/>
    <property type="evidence" value="ECO:0007669"/>
    <property type="project" value="TreeGrafter"/>
</dbReference>
<keyword evidence="4" id="KW-0436">Ligase</keyword>
<keyword evidence="9" id="KW-1185">Reference proteome</keyword>
<dbReference type="InterPro" id="IPR001242">
    <property type="entry name" value="Condensation_dom"/>
</dbReference>
<dbReference type="InterPro" id="IPR010071">
    <property type="entry name" value="AA_adenyl_dom"/>
</dbReference>
<comment type="caution">
    <text evidence="8">The sequence shown here is derived from an EMBL/GenBank/DDBJ whole genome shotgun (WGS) entry which is preliminary data.</text>
</comment>
<feature type="domain" description="Carrier" evidence="7">
    <location>
        <begin position="955"/>
        <end position="1030"/>
    </location>
</feature>
<dbReference type="Pfam" id="PF13193">
    <property type="entry name" value="AMP-binding_C"/>
    <property type="match status" value="1"/>
</dbReference>
<dbReference type="GO" id="GO:0017000">
    <property type="term" value="P:antibiotic biosynthetic process"/>
    <property type="evidence" value="ECO:0007669"/>
    <property type="project" value="UniProtKB-KW"/>
</dbReference>
<dbReference type="Gene3D" id="3.30.559.10">
    <property type="entry name" value="Chloramphenicol acetyltransferase-like domain"/>
    <property type="match status" value="2"/>
</dbReference>
<dbReference type="PANTHER" id="PTHR45527:SF1">
    <property type="entry name" value="FATTY ACID SYNTHASE"/>
    <property type="match status" value="1"/>
</dbReference>
<dbReference type="GO" id="GO:0008610">
    <property type="term" value="P:lipid biosynthetic process"/>
    <property type="evidence" value="ECO:0007669"/>
    <property type="project" value="UniProtKB-ARBA"/>
</dbReference>
<sequence>MVEVLPEFRSEKRFALSLSQRNIWDQERALPGTSVNNISTTIRINGRVDFGLLQRALDRVLEADASLRTRITLQEGEPVQYQAPYSRELFPIYDFSHTSCEGIESWEKAMTRELIPLLDAPLYRFIFFRAGENAGGVLIKIHHIISDGWSQVMICNRISKTYLALLAGQDVALEAAPSYELHVREEQEYLCSKAYRRDEAYWRETLAKAGEPSVIKSVKSAAVSPVGRRVSFALPQVLNHAIYSFCVEYRVAPFAVFYMALAIYFKRNGGARRFTIGVPIFNRTNFTFKKSTGMFVSTLPFFNELCDKWSLTEFNEHLAEAWYELLRHQRFPFSHIAALAGGDNEGRLFNIALSYQDSKIYESEDARVVFSGRWHYSGYQAEQLCIHLSNMENHRRYAMDYDYLTQFFSEQEIRALHDSLVTILLEALGQPDLPIYKLSVLRPEERERVVYTFNRTAKPLPDCSLYEVFARVVQEYPQRAAVIRQGRRTTYQALDERARAIGSALQGVMGEGKGLIALLLPREEDLLAAMVGVLSAGQAYLVLSGELPAKRLEGILAQSGAAALITRGQMLSGRQLPEGLTVLNLDEPLGPPAAPPLKAALDELAYVVYTSGSTGAPKGVEITGRNLLNFVRAMAPVYAKGAVLSVCNVGFDAFMIESIVALLNGRTVVLPEDAQQESPRRLAELIRGYAVGFLSITPSRLSAFLKEPAFAQAMRGIERIVCGGEAFSGELMRRLEDCTAARVYNQYGPSETTIGVSLKQMNGAGAITAGAPMDNCKLYVLDEWRNPLPVGVYGELYIGGACVGRGYRNAPELTAASFIPSPFEQGERLYKTGDMACWTAEGEILLAGRLDRQVKLRGLRIEPQEVSACLERHPAVKQAAARVFIQQGHPMLVAYYVAQGAATELELMTFAADYLPRYMLPASIVKLEALPLTASGKVDEANLPVPQQTDGEDDLPAGREESEILAIFREALEKPELGVDSDYFLSGGDSLGAMAVLAKIEERLGQALRISQLYAARTPRKLGCLLRGEDAPNLTPRQAALQSAPHQAFYPLTPIQQGIYVQSQMDLTGFAYHMAGAFRLPAKPDAGRLQAAFRALIAGDKIFRTGYAVRGGQVVATVADSVEFTLPVLQEADFEAACKAFLQPFDLARPPLLRAALWQEGADWYLLIDSHHLIGDGMSTPILLERLDGYLAQTQGDIPLGYQDYAYALQNGALRPGQAKHLAYWREKLDPMPEALELPTDAARPRSFDFKGGQQKLKLDAKLSKAVDEFCEREGLTPFALMLAAYGLLLRAVSGREDFTVGTPVSGRLRPELQGICGPFINTLPLRLMPGGELSGKEYLKAVRDTVTELLEHQDCAPEQIISALNLPRSVGRNPLYQVAFSMRPFEVSALKLMGQGIEYRAIPNATAKGELSIEVAREAGCYELTVEYASSYFAPETAAFYARCMRQGVRALMAGAGSSLKVLDILPPEDRIRLIERPNHTFTPFVDMPIAQLIAQQVLLDPEGVAVYFHGEATTYAQLNAQACRMANLLTRAGVIKGERVGLATRRGPHLYAAMLAILKTGCAYVPFLSSFPEARIAYMLDTAGANHILCDGETAAALPAELRQKAILLEGEAPDSFEDVAVGRDELIHVLFTSGSTGKPKGVMIPQRAITNLYGGVSALFSGSPGPILCTTQLIFDIFASESLIPLAMGKPIVLADEQEMMLPWKMAELMGRHGVKYMQFTASRLQMCLGNEAFCRAAAGLELMIVGGEPVSAQLVERFKAASPAHLINMYGPTEDTVYATLTEVEPGRPVTIGRPMPNTRVYVCDEAGRPVLPTACGELCLAGAGVADGYIGRPDLTEQLFVEDPYFPGEKMYRSGDLGRLRLDGTFDCLGRRDAQVKINGQRVELEEIAAVLLEGDLAREAAAIVLEKPDGSSEIGLFFVPKGEADRAQAEALLQKALPGYMLPSQYYVIAQMPYTATGKTDRRALKAMACGTTPMQEVSAPKAPATAQGTEQVAENESPQALQPAPGPGAKAADRAAGQAEKAIKAQVEEKPEGAKAASVDEILSIWQEALGAEALRADVSFFEQGGTSLAALGVLSQYYNRHWEMTLEQFYGQPTAAAQAALLTGGVPEQAYEQHIPEPKAKRYPRNVPLPTPMQTQPPRSVLLTGATGFFGVHLLRALLDAGTQRVYCLVRGGDDGRLQKTLAWYFGQGWVRTHQTFIKVLPGDVGQHQLGLSAADYALLAGRIEAIYHAAADVRHYVAQDDQINLQGVQAAIALAQTEKVPLMHVSTASVAGEYLIDEPDRYLDFCEEDFDIGQNWQDNAYVRSKFLAEAAVYEAMDRGLRAQVYRLGRLVGRATDGVFQRNPENNAFYMLLRAVQALGAMPGTMAGIPMDITPVDRAAEAAVALRDAPMTALHILSPHPPTMGEVVRAVLPQVQMVDEQAFEAMLEKEAQGAQAKVLSPLIETWTHAKMRPARIAPVCVKTARWLARLGAPLPEGRTEMLLAEFRDGGEGHDL</sequence>
<dbReference type="SUPFAM" id="SSF51735">
    <property type="entry name" value="NAD(P)-binding Rossmann-fold domains"/>
    <property type="match status" value="1"/>
</dbReference>
<dbReference type="InterPro" id="IPR025110">
    <property type="entry name" value="AMP-bd_C"/>
</dbReference>
<evidence type="ECO:0000259" key="7">
    <source>
        <dbReference type="PROSITE" id="PS50075"/>
    </source>
</evidence>
<dbReference type="SUPFAM" id="SSF47336">
    <property type="entry name" value="ACP-like"/>
    <property type="match status" value="2"/>
</dbReference>
<dbReference type="InterPro" id="IPR013120">
    <property type="entry name" value="FAR_NAD-bd"/>
</dbReference>
<dbReference type="GO" id="GO:0031177">
    <property type="term" value="F:phosphopantetheine binding"/>
    <property type="evidence" value="ECO:0007669"/>
    <property type="project" value="TreeGrafter"/>
</dbReference>
<evidence type="ECO:0000313" key="8">
    <source>
        <dbReference type="EMBL" id="MBC8529269.1"/>
    </source>
</evidence>
<dbReference type="Pfam" id="PF00550">
    <property type="entry name" value="PP-binding"/>
    <property type="match status" value="2"/>
</dbReference>
<keyword evidence="3" id="KW-0597">Phosphoprotein</keyword>
<dbReference type="EMBL" id="JACRSO010000003">
    <property type="protein sequence ID" value="MBC8529269.1"/>
    <property type="molecule type" value="Genomic_DNA"/>
</dbReference>
<evidence type="ECO:0000256" key="2">
    <source>
        <dbReference type="ARBA" id="ARBA00022450"/>
    </source>
</evidence>
<keyword evidence="2" id="KW-0596">Phosphopantetheine</keyword>
<dbReference type="InterPro" id="IPR045851">
    <property type="entry name" value="AMP-bd_C_sf"/>
</dbReference>
<feature type="compositionally biased region" description="Basic and acidic residues" evidence="6">
    <location>
        <begin position="2028"/>
        <end position="2040"/>
    </location>
</feature>
<dbReference type="Gene3D" id="1.10.1200.10">
    <property type="entry name" value="ACP-like"/>
    <property type="match status" value="2"/>
</dbReference>
<dbReference type="InterPro" id="IPR006162">
    <property type="entry name" value="Ppantetheine_attach_site"/>
</dbReference>
<dbReference type="InterPro" id="IPR009081">
    <property type="entry name" value="PP-bd_ACP"/>
</dbReference>
<dbReference type="GO" id="GO:0016874">
    <property type="term" value="F:ligase activity"/>
    <property type="evidence" value="ECO:0007669"/>
    <property type="project" value="UniProtKB-KW"/>
</dbReference>
<evidence type="ECO:0000256" key="4">
    <source>
        <dbReference type="ARBA" id="ARBA00022598"/>
    </source>
</evidence>
<feature type="compositionally biased region" description="Polar residues" evidence="6">
    <location>
        <begin position="1993"/>
        <end position="2004"/>
    </location>
</feature>
<dbReference type="GO" id="GO:0043041">
    <property type="term" value="P:amino acid activation for nonribosomal peptide biosynthetic process"/>
    <property type="evidence" value="ECO:0007669"/>
    <property type="project" value="TreeGrafter"/>
</dbReference>
<accession>A0A926D0F6</accession>
<dbReference type="Gene3D" id="2.30.38.10">
    <property type="entry name" value="Luciferase, Domain 3"/>
    <property type="match status" value="1"/>
</dbReference>
<evidence type="ECO:0000256" key="1">
    <source>
        <dbReference type="ARBA" id="ARBA00001957"/>
    </source>
</evidence>
<dbReference type="PROSITE" id="PS00455">
    <property type="entry name" value="AMP_BINDING"/>
    <property type="match status" value="2"/>
</dbReference>
<evidence type="ECO:0000256" key="3">
    <source>
        <dbReference type="ARBA" id="ARBA00022553"/>
    </source>
</evidence>
<dbReference type="InterPro" id="IPR020845">
    <property type="entry name" value="AMP-binding_CS"/>
</dbReference>
<dbReference type="Pfam" id="PF07993">
    <property type="entry name" value="NAD_binding_4"/>
    <property type="match status" value="1"/>
</dbReference>
<dbReference type="PANTHER" id="PTHR45527">
    <property type="entry name" value="NONRIBOSOMAL PEPTIDE SYNTHETASE"/>
    <property type="match status" value="1"/>
</dbReference>
<dbReference type="InterPro" id="IPR036736">
    <property type="entry name" value="ACP-like_sf"/>
</dbReference>
<dbReference type="InterPro" id="IPR036291">
    <property type="entry name" value="NAD(P)-bd_dom_sf"/>
</dbReference>
<dbReference type="PROSITE" id="PS00012">
    <property type="entry name" value="PHOSPHOPANTETHEINE"/>
    <property type="match status" value="1"/>
</dbReference>